<dbReference type="AlphaFoldDB" id="A0A937G0N1"/>
<dbReference type="EMBL" id="JAEUGD010000066">
    <property type="protein sequence ID" value="MBL6449519.1"/>
    <property type="molecule type" value="Genomic_DNA"/>
</dbReference>
<dbReference type="Proteomes" id="UP000614216">
    <property type="component" value="Unassembled WGS sequence"/>
</dbReference>
<evidence type="ECO:0000313" key="2">
    <source>
        <dbReference type="EMBL" id="MBL6449519.1"/>
    </source>
</evidence>
<accession>A0A937G0N1</accession>
<keyword evidence="1" id="KW-0812">Transmembrane</keyword>
<keyword evidence="1" id="KW-1133">Transmembrane helix</keyword>
<keyword evidence="3" id="KW-1185">Reference proteome</keyword>
<feature type="transmembrane region" description="Helical" evidence="1">
    <location>
        <begin position="42"/>
        <end position="63"/>
    </location>
</feature>
<name>A0A937G0N1_9BACT</name>
<feature type="transmembrane region" description="Helical" evidence="1">
    <location>
        <begin position="156"/>
        <end position="179"/>
    </location>
</feature>
<feature type="transmembrane region" description="Helical" evidence="1">
    <location>
        <begin position="118"/>
        <end position="136"/>
    </location>
</feature>
<keyword evidence="1" id="KW-0472">Membrane</keyword>
<evidence type="ECO:0000313" key="3">
    <source>
        <dbReference type="Proteomes" id="UP000614216"/>
    </source>
</evidence>
<proteinExistence type="predicted"/>
<evidence type="ECO:0000256" key="1">
    <source>
        <dbReference type="SAM" id="Phobius"/>
    </source>
</evidence>
<comment type="caution">
    <text evidence="2">The sequence shown here is derived from an EMBL/GenBank/DDBJ whole genome shotgun (WGS) entry which is preliminary data.</text>
</comment>
<protein>
    <submittedName>
        <fullName evidence="2">Uncharacterized protein</fullName>
    </submittedName>
</protein>
<gene>
    <name evidence="2" type="ORF">JMN32_24620</name>
</gene>
<sequence length="199" mass="22783">MELNELKKTWQEAKPVQYSRKELDSIFEIKTRRSLKSINRSMLTDAVFMVLVTAGFVSITFILGLKSRYIISGELLFIAILLCLHYRIKHLTLSRINLSENNITEAILQIIKKVKGYLLLYKVLTPLIAGGLFILYQVNTNFYNTGIYSLPRPAFTIGIALSTGILVLALTHFITTTMYGKELKRLKQMYKDLAHGKNY</sequence>
<organism evidence="2 3">
    <name type="scientific">Fulvivirga marina</name>
    <dbReference type="NCBI Taxonomy" id="2494733"/>
    <lineage>
        <taxon>Bacteria</taxon>
        <taxon>Pseudomonadati</taxon>
        <taxon>Bacteroidota</taxon>
        <taxon>Cytophagia</taxon>
        <taxon>Cytophagales</taxon>
        <taxon>Fulvivirgaceae</taxon>
        <taxon>Fulvivirga</taxon>
    </lineage>
</organism>
<reference evidence="2" key="1">
    <citation type="submission" date="2021-01" db="EMBL/GenBank/DDBJ databases">
        <title>Fulvivirga kasyanovii gen. nov., sp nov., a novel member of the phylum Bacteroidetes isolated from seawater in a mussel farm.</title>
        <authorList>
            <person name="Zhao L.-H."/>
            <person name="Wang Z.-J."/>
        </authorList>
    </citation>
    <scope>NUCLEOTIDE SEQUENCE</scope>
    <source>
        <strain evidence="2">29W222</strain>
    </source>
</reference>
<feature type="transmembrane region" description="Helical" evidence="1">
    <location>
        <begin position="69"/>
        <end position="88"/>
    </location>
</feature>
<dbReference type="RefSeq" id="WP_202859037.1">
    <property type="nucleotide sequence ID" value="NZ_JAEUGD010000066.1"/>
</dbReference>